<evidence type="ECO:0000313" key="1">
    <source>
        <dbReference type="EMBL" id="KZO94688.1"/>
    </source>
</evidence>
<protein>
    <recommendedName>
        <fullName evidence="3">F-box domain-containing protein</fullName>
    </recommendedName>
</protein>
<evidence type="ECO:0000313" key="2">
    <source>
        <dbReference type="Proteomes" id="UP000076738"/>
    </source>
</evidence>
<dbReference type="Gene3D" id="3.80.10.10">
    <property type="entry name" value="Ribonuclease Inhibitor"/>
    <property type="match status" value="1"/>
</dbReference>
<name>A0A167KIP5_CALVF</name>
<dbReference type="SUPFAM" id="SSF52047">
    <property type="entry name" value="RNI-like"/>
    <property type="match status" value="1"/>
</dbReference>
<dbReference type="STRING" id="1330018.A0A167KIP5"/>
<sequence length="604" mass="67367">MGDRAGYGGSGFLGTSSENLDAIYTLGVLEDLCEWWRTSTTWGKKTDEGRRACAMCRIIEVSDIVHLICILAKPADLATLARTSTSLFVAAVEELYEHSDYHQLLHLLRVCGEHRKEPPTTEGSERSRNTARAAARFDHYAPFIRHLSLSGAWWMAIPEGHNGFDTDVEHLSNLLSKFAAIAPASGFTPLLPNLRTFKLDPEYGGQIEHIMPLFSAELPYLESFSIQLGNATHKADLASMLGHLPHTAPNLRRISLPGGLSDSQDLASSFARLIGKLPSLESFEGGPASFGAGVLQNLDHCSHLGTLILRGGNYEDDVVSSACLGHGPVCERHLRALRRLELRARPTRLTNYILERMDPDQLQALTIWLSGQDGLSLAEDVQRPIAAVVRFPEIEALDLRFHGELKEEDAPQFWPNVSALFACRRLRTLFLFVSIPLKRGVDDEIVESMARAWPELREFALMWNDDDNPPGPTLQSLVALTTNCRQLDTIQLQTLRAPAGQVRKVDASSNKTRPLHLRVRKYNLDDTDEAASFLVNVTSCLTVARISVFSRAYFWLDEFDEDGIWNDVVSRMRTIRSLGPDGYLRRQAGSRQAIDRYLGIVDVR</sequence>
<reference evidence="1 2" key="1">
    <citation type="journal article" date="2016" name="Mol. Biol. Evol.">
        <title>Comparative Genomics of Early-Diverging Mushroom-Forming Fungi Provides Insights into the Origins of Lignocellulose Decay Capabilities.</title>
        <authorList>
            <person name="Nagy L.G."/>
            <person name="Riley R."/>
            <person name="Tritt A."/>
            <person name="Adam C."/>
            <person name="Daum C."/>
            <person name="Floudas D."/>
            <person name="Sun H."/>
            <person name="Yadav J.S."/>
            <person name="Pangilinan J."/>
            <person name="Larsson K.H."/>
            <person name="Matsuura K."/>
            <person name="Barry K."/>
            <person name="Labutti K."/>
            <person name="Kuo R."/>
            <person name="Ohm R.A."/>
            <person name="Bhattacharya S.S."/>
            <person name="Shirouzu T."/>
            <person name="Yoshinaga Y."/>
            <person name="Martin F.M."/>
            <person name="Grigoriev I.V."/>
            <person name="Hibbett D.S."/>
        </authorList>
    </citation>
    <scope>NUCLEOTIDE SEQUENCE [LARGE SCALE GENOMIC DNA]</scope>
    <source>
        <strain evidence="1 2">TUFC12733</strain>
    </source>
</reference>
<dbReference type="InterPro" id="IPR032675">
    <property type="entry name" value="LRR_dom_sf"/>
</dbReference>
<accession>A0A167KIP5</accession>
<dbReference type="OrthoDB" id="3543113at2759"/>
<dbReference type="AlphaFoldDB" id="A0A167KIP5"/>
<evidence type="ECO:0008006" key="3">
    <source>
        <dbReference type="Google" id="ProtNLM"/>
    </source>
</evidence>
<dbReference type="Proteomes" id="UP000076738">
    <property type="component" value="Unassembled WGS sequence"/>
</dbReference>
<keyword evidence="2" id="KW-1185">Reference proteome</keyword>
<gene>
    <name evidence="1" type="ORF">CALVIDRAFT_556192</name>
</gene>
<organism evidence="1 2">
    <name type="scientific">Calocera viscosa (strain TUFC12733)</name>
    <dbReference type="NCBI Taxonomy" id="1330018"/>
    <lineage>
        <taxon>Eukaryota</taxon>
        <taxon>Fungi</taxon>
        <taxon>Dikarya</taxon>
        <taxon>Basidiomycota</taxon>
        <taxon>Agaricomycotina</taxon>
        <taxon>Dacrymycetes</taxon>
        <taxon>Dacrymycetales</taxon>
        <taxon>Dacrymycetaceae</taxon>
        <taxon>Calocera</taxon>
    </lineage>
</organism>
<proteinExistence type="predicted"/>
<dbReference type="EMBL" id="KV417293">
    <property type="protein sequence ID" value="KZO94688.1"/>
    <property type="molecule type" value="Genomic_DNA"/>
</dbReference>